<dbReference type="AlphaFoldDB" id="A0A672TF49"/>
<keyword evidence="3" id="KW-1185">Reference proteome</keyword>
<sequence>NGLRSLDRTGKEFTDGLRSHDRTDTTQHVISANLVDSMPRRLQAVIKAKGCPTKYS</sequence>
<evidence type="ECO:0000313" key="2">
    <source>
        <dbReference type="Ensembl" id="ENSSGRP00000112316.1"/>
    </source>
</evidence>
<dbReference type="InParanoid" id="A0A672TF49"/>
<dbReference type="Ensembl" id="ENSSGRT00000119298.1">
    <property type="protein sequence ID" value="ENSSGRP00000112316.1"/>
    <property type="gene ID" value="ENSSGRG00000055202.1"/>
</dbReference>
<reference evidence="2" key="1">
    <citation type="submission" date="2025-08" db="UniProtKB">
        <authorList>
            <consortium name="Ensembl"/>
        </authorList>
    </citation>
    <scope>IDENTIFICATION</scope>
</reference>
<accession>A0A672TF49</accession>
<name>A0A672TF49_SINGR</name>
<reference evidence="2" key="2">
    <citation type="submission" date="2025-09" db="UniProtKB">
        <authorList>
            <consortium name="Ensembl"/>
        </authorList>
    </citation>
    <scope>IDENTIFICATION</scope>
</reference>
<evidence type="ECO:0000256" key="1">
    <source>
        <dbReference type="SAM" id="MobiDB-lite"/>
    </source>
</evidence>
<feature type="region of interest" description="Disordered" evidence="1">
    <location>
        <begin position="1"/>
        <end position="22"/>
    </location>
</feature>
<organism evidence="2 3">
    <name type="scientific">Sinocyclocheilus grahami</name>
    <name type="common">Dianchi golden-line fish</name>
    <name type="synonym">Barbus grahami</name>
    <dbReference type="NCBI Taxonomy" id="75366"/>
    <lineage>
        <taxon>Eukaryota</taxon>
        <taxon>Metazoa</taxon>
        <taxon>Chordata</taxon>
        <taxon>Craniata</taxon>
        <taxon>Vertebrata</taxon>
        <taxon>Euteleostomi</taxon>
        <taxon>Actinopterygii</taxon>
        <taxon>Neopterygii</taxon>
        <taxon>Teleostei</taxon>
        <taxon>Ostariophysi</taxon>
        <taxon>Cypriniformes</taxon>
        <taxon>Cyprinidae</taxon>
        <taxon>Cyprininae</taxon>
        <taxon>Sinocyclocheilus</taxon>
    </lineage>
</organism>
<protein>
    <submittedName>
        <fullName evidence="2">Uncharacterized protein</fullName>
    </submittedName>
</protein>
<proteinExistence type="predicted"/>
<dbReference type="Proteomes" id="UP000472262">
    <property type="component" value="Unassembled WGS sequence"/>
</dbReference>
<evidence type="ECO:0000313" key="3">
    <source>
        <dbReference type="Proteomes" id="UP000472262"/>
    </source>
</evidence>